<dbReference type="AlphaFoldDB" id="A0AAD7K3S4"/>
<keyword evidence="2" id="KW-1185">Reference proteome</keyword>
<protein>
    <submittedName>
        <fullName evidence="1">Uncharacterized protein</fullName>
    </submittedName>
</protein>
<evidence type="ECO:0000313" key="2">
    <source>
        <dbReference type="Proteomes" id="UP001215280"/>
    </source>
</evidence>
<name>A0AAD7K3S4_9AGAR</name>
<proteinExistence type="predicted"/>
<dbReference type="Proteomes" id="UP001215280">
    <property type="component" value="Unassembled WGS sequence"/>
</dbReference>
<dbReference type="EMBL" id="JARJLG010000010">
    <property type="protein sequence ID" value="KAJ7777592.1"/>
    <property type="molecule type" value="Genomic_DNA"/>
</dbReference>
<sequence>MSSTIVRTLNASYGSPSYRLAYGGGGETRFPVSAFVTESVYLRGTQVEVDLRAITAMGVRCTEVEGARAVSTSHPAGPRLRARRGAVRSARASSCSRSSACAASRRASTVLASSRILMALTCQKKGNTISRYYSTFFLA</sequence>
<comment type="caution">
    <text evidence="1">The sequence shown here is derived from an EMBL/GenBank/DDBJ whole genome shotgun (WGS) entry which is preliminary data.</text>
</comment>
<organism evidence="1 2">
    <name type="scientific">Mycena maculata</name>
    <dbReference type="NCBI Taxonomy" id="230809"/>
    <lineage>
        <taxon>Eukaryota</taxon>
        <taxon>Fungi</taxon>
        <taxon>Dikarya</taxon>
        <taxon>Basidiomycota</taxon>
        <taxon>Agaricomycotina</taxon>
        <taxon>Agaricomycetes</taxon>
        <taxon>Agaricomycetidae</taxon>
        <taxon>Agaricales</taxon>
        <taxon>Marasmiineae</taxon>
        <taxon>Mycenaceae</taxon>
        <taxon>Mycena</taxon>
    </lineage>
</organism>
<evidence type="ECO:0000313" key="1">
    <source>
        <dbReference type="EMBL" id="KAJ7777592.1"/>
    </source>
</evidence>
<gene>
    <name evidence="1" type="ORF">DFH07DRAFT_11886</name>
</gene>
<reference evidence="1" key="1">
    <citation type="submission" date="2023-03" db="EMBL/GenBank/DDBJ databases">
        <title>Massive genome expansion in bonnet fungi (Mycena s.s.) driven by repeated elements and novel gene families across ecological guilds.</title>
        <authorList>
            <consortium name="Lawrence Berkeley National Laboratory"/>
            <person name="Harder C.B."/>
            <person name="Miyauchi S."/>
            <person name="Viragh M."/>
            <person name="Kuo A."/>
            <person name="Thoen E."/>
            <person name="Andreopoulos B."/>
            <person name="Lu D."/>
            <person name="Skrede I."/>
            <person name="Drula E."/>
            <person name="Henrissat B."/>
            <person name="Morin E."/>
            <person name="Kohler A."/>
            <person name="Barry K."/>
            <person name="LaButti K."/>
            <person name="Morin E."/>
            <person name="Salamov A."/>
            <person name="Lipzen A."/>
            <person name="Mereny Z."/>
            <person name="Hegedus B."/>
            <person name="Baldrian P."/>
            <person name="Stursova M."/>
            <person name="Weitz H."/>
            <person name="Taylor A."/>
            <person name="Grigoriev I.V."/>
            <person name="Nagy L.G."/>
            <person name="Martin F."/>
            <person name="Kauserud H."/>
        </authorList>
    </citation>
    <scope>NUCLEOTIDE SEQUENCE</scope>
    <source>
        <strain evidence="1">CBHHK188m</strain>
    </source>
</reference>
<accession>A0AAD7K3S4</accession>